<feature type="transmembrane region" description="Helical" evidence="2">
    <location>
        <begin position="85"/>
        <end position="107"/>
    </location>
</feature>
<accession>A0A386H1Z5</accession>
<keyword evidence="2" id="KW-1133">Transmembrane helix</keyword>
<dbReference type="GO" id="GO:0042802">
    <property type="term" value="F:identical protein binding"/>
    <property type="evidence" value="ECO:0007669"/>
    <property type="project" value="TreeGrafter"/>
</dbReference>
<evidence type="ECO:0000256" key="2">
    <source>
        <dbReference type="SAM" id="Phobius"/>
    </source>
</evidence>
<feature type="coiled-coil region" evidence="1">
    <location>
        <begin position="226"/>
        <end position="253"/>
    </location>
</feature>
<evidence type="ECO:0000313" key="5">
    <source>
        <dbReference type="Proteomes" id="UP000266301"/>
    </source>
</evidence>
<keyword evidence="2" id="KW-0812">Transmembrane</keyword>
<dbReference type="KEGG" id="cfer:D4Z93_03910"/>
<feature type="transmembrane region" description="Helical" evidence="2">
    <location>
        <begin position="190"/>
        <end position="212"/>
    </location>
</feature>
<sequence>MGNLVFDLSYTTVIIINFIIIIINISSDGFDKKNLIIFSIINYILIFLLHIAKYDVVIFLSLFLNPALYLYIISKKIYTSIVKAVFINIIFTISNSITVFFSVNIFKVNYDKIITNSDIYFIAGLSTILFSYIISKIIGMIFNKLLIKTDNLDDFIKGNSLIIAYMIVDFIIIISGIIVYNYIFKDIDRITIFLNIIVLLFVLASSVILCYFNNRNIKIKLEQKYKNEEYQQLKQYIDMLESAENSLRRFKHDYLNILQTLENYIKSEDIVGLKQFYKNEILPESNKIINNNKYLYPLKRIKISSLKGLISSKIIIADSKNIEVKLEILDNICDISMGVIDICRIIGVLMDNAIEGTELTDNKKIHIAVIKNECATIFFIKNSCIKDTPKIYEIYQEGFSTKGYNRGIGLKTVRSIIDSKYSNALLNTKIKDLIFTQELVIYD</sequence>
<dbReference type="EMBL" id="CP032416">
    <property type="protein sequence ID" value="AYD39712.1"/>
    <property type="molecule type" value="Genomic_DNA"/>
</dbReference>
<dbReference type="Pfam" id="PF14501">
    <property type="entry name" value="HATPase_c_5"/>
    <property type="match status" value="1"/>
</dbReference>
<keyword evidence="1" id="KW-0175">Coiled coil</keyword>
<name>A0A386H1Z5_9CLOT</name>
<feature type="transmembrane region" description="Helical" evidence="2">
    <location>
        <begin position="6"/>
        <end position="23"/>
    </location>
</feature>
<evidence type="ECO:0000313" key="4">
    <source>
        <dbReference type="EMBL" id="AYD39712.1"/>
    </source>
</evidence>
<evidence type="ECO:0000259" key="3">
    <source>
        <dbReference type="Pfam" id="PF14501"/>
    </source>
</evidence>
<dbReference type="InterPro" id="IPR036890">
    <property type="entry name" value="HATPase_C_sf"/>
</dbReference>
<feature type="transmembrane region" description="Helical" evidence="2">
    <location>
        <begin position="162"/>
        <end position="184"/>
    </location>
</feature>
<dbReference type="InterPro" id="IPR032834">
    <property type="entry name" value="NatK-like_C"/>
</dbReference>
<organism evidence="4 5">
    <name type="scientific">Clostridium fermenticellae</name>
    <dbReference type="NCBI Taxonomy" id="2068654"/>
    <lineage>
        <taxon>Bacteria</taxon>
        <taxon>Bacillati</taxon>
        <taxon>Bacillota</taxon>
        <taxon>Clostridia</taxon>
        <taxon>Eubacteriales</taxon>
        <taxon>Clostridiaceae</taxon>
        <taxon>Clostridium</taxon>
    </lineage>
</organism>
<dbReference type="PANTHER" id="PTHR40448:SF1">
    <property type="entry name" value="TWO-COMPONENT SENSOR HISTIDINE KINASE"/>
    <property type="match status" value="1"/>
</dbReference>
<dbReference type="SUPFAM" id="SSF55874">
    <property type="entry name" value="ATPase domain of HSP90 chaperone/DNA topoisomerase II/histidine kinase"/>
    <property type="match status" value="1"/>
</dbReference>
<dbReference type="PANTHER" id="PTHR40448">
    <property type="entry name" value="TWO-COMPONENT SENSOR HISTIDINE KINASE"/>
    <property type="match status" value="1"/>
</dbReference>
<evidence type="ECO:0000256" key="1">
    <source>
        <dbReference type="SAM" id="Coils"/>
    </source>
</evidence>
<proteinExistence type="predicted"/>
<dbReference type="OrthoDB" id="1656061at2"/>
<protein>
    <submittedName>
        <fullName evidence="4">GHKL domain-containing protein</fullName>
    </submittedName>
</protein>
<feature type="domain" description="Sensor histidine kinase NatK-like C-terminal" evidence="3">
    <location>
        <begin position="338"/>
        <end position="441"/>
    </location>
</feature>
<keyword evidence="5" id="KW-1185">Reference proteome</keyword>
<gene>
    <name evidence="4" type="ORF">D4Z93_03910</name>
</gene>
<feature type="transmembrane region" description="Helical" evidence="2">
    <location>
        <begin position="119"/>
        <end position="142"/>
    </location>
</feature>
<dbReference type="RefSeq" id="WP_119970564.1">
    <property type="nucleotide sequence ID" value="NZ_CP032416.1"/>
</dbReference>
<feature type="transmembrane region" description="Helical" evidence="2">
    <location>
        <begin position="57"/>
        <end position="73"/>
    </location>
</feature>
<dbReference type="Proteomes" id="UP000266301">
    <property type="component" value="Chromosome"/>
</dbReference>
<dbReference type="AlphaFoldDB" id="A0A386H1Z5"/>
<reference evidence="4 5" key="1">
    <citation type="journal article" date="2019" name="Int. J. Syst. Evol. Microbiol.">
        <title>Clostridium fermenticellae sp. nov., isolated from the mud in a fermentation cellar for the production of the Chinese liquor, baijiu.</title>
        <authorList>
            <person name="Xu P.X."/>
            <person name="Chai L.J."/>
            <person name="Qiu T."/>
            <person name="Zhang X.J."/>
            <person name="Lu Z.M."/>
            <person name="Xiao C."/>
            <person name="Wang S.T."/>
            <person name="Shen C.H."/>
            <person name="Shi J.S."/>
            <person name="Xu Z.H."/>
        </authorList>
    </citation>
    <scope>NUCLEOTIDE SEQUENCE [LARGE SCALE GENOMIC DNA]</scope>
    <source>
        <strain evidence="4 5">JN500901</strain>
    </source>
</reference>
<keyword evidence="2" id="KW-0472">Membrane</keyword>
<feature type="transmembrane region" description="Helical" evidence="2">
    <location>
        <begin position="35"/>
        <end position="51"/>
    </location>
</feature>
<dbReference type="Gene3D" id="3.30.565.10">
    <property type="entry name" value="Histidine kinase-like ATPase, C-terminal domain"/>
    <property type="match status" value="1"/>
</dbReference>